<sequence length="153" mass="17034">MFAVRGREPRWLIHTVPIDAQYLPHLCWSTANSTCNILLYRVHSKGIVRHRTLLVLVRAIAALVSALLFLLSLSLPPTPRGFPVQALFCAVATLPVVQHKQSITLNHEYNAFSCCTLRTLDRIEQKVGSISKLMMASIPQLVHPSMATIVSPQ</sequence>
<keyword evidence="1" id="KW-1133">Transmembrane helix</keyword>
<proteinExistence type="predicted"/>
<dbReference type="AlphaFoldDB" id="A0A292PT61"/>
<feature type="non-terminal residue" evidence="2">
    <location>
        <position position="1"/>
    </location>
</feature>
<accession>A0A292PT61</accession>
<organism evidence="2 3">
    <name type="scientific">Tuber aestivum</name>
    <name type="common">summer truffle</name>
    <dbReference type="NCBI Taxonomy" id="59557"/>
    <lineage>
        <taxon>Eukaryota</taxon>
        <taxon>Fungi</taxon>
        <taxon>Dikarya</taxon>
        <taxon>Ascomycota</taxon>
        <taxon>Pezizomycotina</taxon>
        <taxon>Pezizomycetes</taxon>
        <taxon>Pezizales</taxon>
        <taxon>Tuberaceae</taxon>
        <taxon>Tuber</taxon>
    </lineage>
</organism>
<protein>
    <submittedName>
        <fullName evidence="2">Uncharacterized protein</fullName>
    </submittedName>
</protein>
<dbReference type="Proteomes" id="UP001412239">
    <property type="component" value="Unassembled WGS sequence"/>
</dbReference>
<reference evidence="2" key="1">
    <citation type="submission" date="2015-10" db="EMBL/GenBank/DDBJ databases">
        <authorList>
            <person name="Regsiter A."/>
            <person name="william w."/>
        </authorList>
    </citation>
    <scope>NUCLEOTIDE SEQUENCE</scope>
    <source>
        <strain evidence="2">Montdore</strain>
    </source>
</reference>
<evidence type="ECO:0000256" key="1">
    <source>
        <dbReference type="SAM" id="Phobius"/>
    </source>
</evidence>
<keyword evidence="1" id="KW-0472">Membrane</keyword>
<feature type="transmembrane region" description="Helical" evidence="1">
    <location>
        <begin position="53"/>
        <end position="75"/>
    </location>
</feature>
<keyword evidence="1" id="KW-0812">Transmembrane</keyword>
<gene>
    <name evidence="2" type="ORF">GSTUAT00005571001</name>
</gene>
<name>A0A292PT61_9PEZI</name>
<keyword evidence="3" id="KW-1185">Reference proteome</keyword>
<evidence type="ECO:0000313" key="2">
    <source>
        <dbReference type="EMBL" id="CUS10314.1"/>
    </source>
</evidence>
<evidence type="ECO:0000313" key="3">
    <source>
        <dbReference type="Proteomes" id="UP001412239"/>
    </source>
</evidence>
<dbReference type="EMBL" id="LN891050">
    <property type="protein sequence ID" value="CUS10314.1"/>
    <property type="molecule type" value="Genomic_DNA"/>
</dbReference>